<reference evidence="3 4" key="1">
    <citation type="submission" date="2017-02" db="EMBL/GenBank/DDBJ databases">
        <title>Genomes of Trichoderma spp. with biocontrol activity.</title>
        <authorList>
            <person name="Gardiner D."/>
            <person name="Kazan K."/>
            <person name="Vos C."/>
            <person name="Harvey P."/>
        </authorList>
    </citation>
    <scope>NUCLEOTIDE SEQUENCE [LARGE SCALE GENOMIC DNA]</scope>
    <source>
        <strain evidence="3 4">A5MH</strain>
    </source>
</reference>
<proteinExistence type="predicted"/>
<name>A0A2K0TJI6_9HYPO</name>
<dbReference type="Proteomes" id="UP000236546">
    <property type="component" value="Unassembled WGS sequence"/>
</dbReference>
<sequence length="547" mass="62845">MASDRADRTSPSWHNLPAKIRQTILNALLQTDGSLAPYATVSREWQAVIEPHNFSRLKLTIPRIQQLDSMTFRTQRYVQYIWLCLELEEYELEEYYPQGMGDADSHAIGKALYEVVDVLSSWCDRPNLVLDISIHSPSDSAYWFKYLTFEPDCPFNQRESEYSELPGLSVPAITNCGSDDSDYIDDSDDSDEIEESDDSDDSADLETDDDAIYFTSYQINKVFNQIVVKGPVETTMEGHEWWQGMPLARAVTAVLFRQQTRRRWPPKTMMQLLSRFPRLREIHYEPWREWDDGMQKRTDGDYQILFHSVASSPLKKLTVFENFNQRYPIYFERCSDSRNLNYYVARAIARCLELEQLSASFIIDAKHFFQARGRDWEWLSLTTLVLTSGLLQPLGDHSTIQHLLFQAARAALRMSKLELMEIWNGLEGVAAVFRYQTPRYKANREGKPRPTVMTWRGTWKFELLVTLIQSWEHVTNKLHGDELVVKTESLSGRLIASHADAIHHLGIAELAIRPVSQRQIRAEHLAGEEAALVAESSADSGSPDASS</sequence>
<dbReference type="Pfam" id="PF20183">
    <property type="entry name" value="DUF6546"/>
    <property type="match status" value="1"/>
</dbReference>
<evidence type="ECO:0000313" key="4">
    <source>
        <dbReference type="Proteomes" id="UP000236546"/>
    </source>
</evidence>
<feature type="domain" description="DUF6546" evidence="2">
    <location>
        <begin position="312"/>
        <end position="510"/>
    </location>
</feature>
<evidence type="ECO:0000256" key="1">
    <source>
        <dbReference type="SAM" id="MobiDB-lite"/>
    </source>
</evidence>
<comment type="caution">
    <text evidence="3">The sequence shown here is derived from an EMBL/GenBank/DDBJ whole genome shotgun (WGS) entry which is preliminary data.</text>
</comment>
<gene>
    <name evidence="3" type="ORF">TGAMA5MH_02923</name>
</gene>
<feature type="compositionally biased region" description="Acidic residues" evidence="1">
    <location>
        <begin position="179"/>
        <end position="205"/>
    </location>
</feature>
<dbReference type="AlphaFoldDB" id="A0A2K0TJI6"/>
<dbReference type="InterPro" id="IPR046676">
    <property type="entry name" value="DUF6546"/>
</dbReference>
<accession>A0A2K0TJI6</accession>
<evidence type="ECO:0000313" key="3">
    <source>
        <dbReference type="EMBL" id="PNP45698.1"/>
    </source>
</evidence>
<dbReference type="EMBL" id="MTYH01000024">
    <property type="protein sequence ID" value="PNP45698.1"/>
    <property type="molecule type" value="Genomic_DNA"/>
</dbReference>
<dbReference type="OrthoDB" id="4802432at2759"/>
<protein>
    <recommendedName>
        <fullName evidence="2">DUF6546 domain-containing protein</fullName>
    </recommendedName>
</protein>
<evidence type="ECO:0000259" key="2">
    <source>
        <dbReference type="Pfam" id="PF20183"/>
    </source>
</evidence>
<feature type="region of interest" description="Disordered" evidence="1">
    <location>
        <begin position="177"/>
        <end position="205"/>
    </location>
</feature>
<organism evidence="3 4">
    <name type="scientific">Trichoderma gamsii</name>
    <dbReference type="NCBI Taxonomy" id="398673"/>
    <lineage>
        <taxon>Eukaryota</taxon>
        <taxon>Fungi</taxon>
        <taxon>Dikarya</taxon>
        <taxon>Ascomycota</taxon>
        <taxon>Pezizomycotina</taxon>
        <taxon>Sordariomycetes</taxon>
        <taxon>Hypocreomycetidae</taxon>
        <taxon>Hypocreales</taxon>
        <taxon>Hypocreaceae</taxon>
        <taxon>Trichoderma</taxon>
    </lineage>
</organism>